<accession>A0AA40F4F5</accession>
<dbReference type="EMBL" id="JAUKUD010000002">
    <property type="protein sequence ID" value="KAK0751090.1"/>
    <property type="molecule type" value="Genomic_DNA"/>
</dbReference>
<proteinExistence type="predicted"/>
<protein>
    <submittedName>
        <fullName evidence="1">Uncharacterized protein</fullName>
    </submittedName>
</protein>
<reference evidence="1" key="1">
    <citation type="submission" date="2023-06" db="EMBL/GenBank/DDBJ databases">
        <title>Genome-scale phylogeny and comparative genomics of the fungal order Sordariales.</title>
        <authorList>
            <consortium name="Lawrence Berkeley National Laboratory"/>
            <person name="Hensen N."/>
            <person name="Bonometti L."/>
            <person name="Westerberg I."/>
            <person name="Brannstrom I.O."/>
            <person name="Guillou S."/>
            <person name="Cros-Aarteil S."/>
            <person name="Calhoun S."/>
            <person name="Haridas S."/>
            <person name="Kuo A."/>
            <person name="Mondo S."/>
            <person name="Pangilinan J."/>
            <person name="Riley R."/>
            <person name="LaButti K."/>
            <person name="Andreopoulos B."/>
            <person name="Lipzen A."/>
            <person name="Chen C."/>
            <person name="Yanf M."/>
            <person name="Daum C."/>
            <person name="Ng V."/>
            <person name="Clum A."/>
            <person name="Steindorff A."/>
            <person name="Ohm R."/>
            <person name="Martin F."/>
            <person name="Silar P."/>
            <person name="Natvig D."/>
            <person name="Lalanne C."/>
            <person name="Gautier V."/>
            <person name="Ament-velasquez S.L."/>
            <person name="Kruys A."/>
            <person name="Hutchinson M.I."/>
            <person name="Powell A.J."/>
            <person name="Barry K."/>
            <person name="Miller A.N."/>
            <person name="Grigoriev I.V."/>
            <person name="Debuchy R."/>
            <person name="Gladieux P."/>
            <person name="Thoren M.H."/>
            <person name="Johannesson H."/>
        </authorList>
    </citation>
    <scope>NUCLEOTIDE SEQUENCE</scope>
    <source>
        <strain evidence="1">SMH3187-1</strain>
    </source>
</reference>
<keyword evidence="2" id="KW-1185">Reference proteome</keyword>
<dbReference type="AlphaFoldDB" id="A0AA40F4F5"/>
<organism evidence="1 2">
    <name type="scientific">Schizothecium vesticola</name>
    <dbReference type="NCBI Taxonomy" id="314040"/>
    <lineage>
        <taxon>Eukaryota</taxon>
        <taxon>Fungi</taxon>
        <taxon>Dikarya</taxon>
        <taxon>Ascomycota</taxon>
        <taxon>Pezizomycotina</taxon>
        <taxon>Sordariomycetes</taxon>
        <taxon>Sordariomycetidae</taxon>
        <taxon>Sordariales</taxon>
        <taxon>Schizotheciaceae</taxon>
        <taxon>Schizothecium</taxon>
    </lineage>
</organism>
<comment type="caution">
    <text evidence="1">The sequence shown here is derived from an EMBL/GenBank/DDBJ whole genome shotgun (WGS) entry which is preliminary data.</text>
</comment>
<gene>
    <name evidence="1" type="ORF">B0T18DRAFT_401721</name>
</gene>
<evidence type="ECO:0000313" key="1">
    <source>
        <dbReference type="EMBL" id="KAK0751090.1"/>
    </source>
</evidence>
<feature type="non-terminal residue" evidence="1">
    <location>
        <position position="89"/>
    </location>
</feature>
<dbReference type="Proteomes" id="UP001172155">
    <property type="component" value="Unassembled WGS sequence"/>
</dbReference>
<sequence>MPSKICPKAASKFTPTTPMSMCLPGPTRALRWAGLPRTPCSLDEAPVARHKVLAVRETFFSGISRARGRPGFIFQASIWQMAKIANRPF</sequence>
<name>A0AA40F4F5_9PEZI</name>
<evidence type="ECO:0000313" key="2">
    <source>
        <dbReference type="Proteomes" id="UP001172155"/>
    </source>
</evidence>